<dbReference type="EMBL" id="NMPR01000077">
    <property type="protein sequence ID" value="KAA8631415.1"/>
    <property type="molecule type" value="Genomic_DNA"/>
</dbReference>
<accession>A0A8S8ZSS3</accession>
<dbReference type="Proteomes" id="UP000433876">
    <property type="component" value="Unassembled WGS sequence"/>
</dbReference>
<evidence type="ECO:0000313" key="3">
    <source>
        <dbReference type="Proteomes" id="UP000433876"/>
    </source>
</evidence>
<evidence type="ECO:0000313" key="2">
    <source>
        <dbReference type="EMBL" id="KAA8631415.1"/>
    </source>
</evidence>
<dbReference type="VEuPathDB" id="FungiDB:SMAC_06081"/>
<sequence>MDPGLLLAPLDALDHPVMKLLMQQLAKDGYSELQRRETPTYTSVVTTNTHNDERYRNWVVARKIASIHLDVSQLPDPMEELLLEPSEWAIVTTEQYAAAAKVREWWLEGSQAVMMRLFNLGLSRLSTAAHLYALDFLLWMRGKFVAVPQYNPSWLAHSYQATTSAGYAIPSGDFSPVGFYFTKPSAHVGPFSSEYDNFFAERFRERIMAGHLAIPSNTPSPISPGGPQQVANTSTNTEAPVRDKFQRVQSKAPPTTSTAPERRGPNRTNLDAAIQRSSAEIDQPSGQLRSVEEATPAPVITSVTEARPSWTAKLEPSSSFNSPILRRGDINQPPRWETMLVPPATSSTETPLTSTVRPSSGLDMPDLKSDENQPPKQKARSAPPVACATEANSTSSAGSNRDGNPYLISAGINQSMRGGGDAGRPDIGATAEAYPKSTSQPSRGVNKRTRNESDAIAEVPPPKRSQQGLPLRTLASMGFLGRHEVYQPFGTEQQLQASTVPQNTTQAIVLTGAAATHCGNTQCNSPHHKLVDCFGPVSASGFLEGCPFHNTQLHDIDACGYLSQGQLTREELFNVLVTRRANLPPFKTAISILALAATMGRLDRLADTMPLDRRTVTSRYAQMRLWVNPNRTRLFRDPRFPSDPLALMETLYRSWQFVVQGLTRQDHFSGGFAVPDNFAVFRTAWVSELVPYSKAFETVRVRGRGVYPFIPKPDLLVLQKQHREMAKESLLEFQLARLRSQREGRN</sequence>
<feature type="compositionally biased region" description="Polar residues" evidence="1">
    <location>
        <begin position="247"/>
        <end position="259"/>
    </location>
</feature>
<evidence type="ECO:0000256" key="1">
    <source>
        <dbReference type="SAM" id="MobiDB-lite"/>
    </source>
</evidence>
<feature type="compositionally biased region" description="Polar residues" evidence="1">
    <location>
        <begin position="229"/>
        <end position="238"/>
    </location>
</feature>
<feature type="compositionally biased region" description="Polar residues" evidence="1">
    <location>
        <begin position="344"/>
        <end position="358"/>
    </location>
</feature>
<organism evidence="2 3">
    <name type="scientific">Sordaria macrospora</name>
    <dbReference type="NCBI Taxonomy" id="5147"/>
    <lineage>
        <taxon>Eukaryota</taxon>
        <taxon>Fungi</taxon>
        <taxon>Dikarya</taxon>
        <taxon>Ascomycota</taxon>
        <taxon>Pezizomycotina</taxon>
        <taxon>Sordariomycetes</taxon>
        <taxon>Sordariomycetidae</taxon>
        <taxon>Sordariales</taxon>
        <taxon>Sordariaceae</taxon>
        <taxon>Sordaria</taxon>
    </lineage>
</organism>
<feature type="region of interest" description="Disordered" evidence="1">
    <location>
        <begin position="313"/>
        <end position="468"/>
    </location>
</feature>
<feature type="compositionally biased region" description="Polar residues" evidence="1">
    <location>
        <begin position="390"/>
        <end position="402"/>
    </location>
</feature>
<reference evidence="2 3" key="1">
    <citation type="submission" date="2017-07" db="EMBL/GenBank/DDBJ databases">
        <title>Genome sequence of the Sordaria macrospora wild type strain R19027.</title>
        <authorList>
            <person name="Nowrousian M."/>
            <person name="Teichert I."/>
            <person name="Kueck U."/>
        </authorList>
    </citation>
    <scope>NUCLEOTIDE SEQUENCE [LARGE SCALE GENOMIC DNA]</scope>
    <source>
        <strain evidence="2 3">R19027</strain>
        <tissue evidence="2">Mycelium</tissue>
    </source>
</reference>
<comment type="caution">
    <text evidence="2">The sequence shown here is derived from an EMBL/GenBank/DDBJ whole genome shotgun (WGS) entry which is preliminary data.</text>
</comment>
<proteinExistence type="predicted"/>
<dbReference type="AlphaFoldDB" id="A0A8S8ZSS3"/>
<feature type="region of interest" description="Disordered" evidence="1">
    <location>
        <begin position="214"/>
        <end position="267"/>
    </location>
</feature>
<name>A0A8S8ZSS3_SORMA</name>
<gene>
    <name evidence="2" type="ORF">SMACR_06081</name>
</gene>
<protein>
    <submittedName>
        <fullName evidence="2">Uncharacterized protein</fullName>
    </submittedName>
</protein>